<evidence type="ECO:0000313" key="6">
    <source>
        <dbReference type="EnsemblPlants" id="TuG1812G0300000647.01.T01.cds357888"/>
    </source>
</evidence>
<evidence type="ECO:0000256" key="2">
    <source>
        <dbReference type="ARBA" id="ARBA00022729"/>
    </source>
</evidence>
<proteinExistence type="predicted"/>
<feature type="domain" description="Wall-associated receptor kinase galacturonan-binding" evidence="5">
    <location>
        <begin position="45"/>
        <end position="108"/>
    </location>
</feature>
<dbReference type="Gramene" id="TuG1812G0300000647.01.T01">
    <property type="protein sequence ID" value="TuG1812G0300000647.01.T01.cds357888"/>
    <property type="gene ID" value="TuG1812G0300000647.01"/>
</dbReference>
<feature type="compositionally biased region" description="Low complexity" evidence="3">
    <location>
        <begin position="141"/>
        <end position="155"/>
    </location>
</feature>
<evidence type="ECO:0000313" key="7">
    <source>
        <dbReference type="Proteomes" id="UP000015106"/>
    </source>
</evidence>
<feature type="signal peptide" evidence="4">
    <location>
        <begin position="1"/>
        <end position="31"/>
    </location>
</feature>
<keyword evidence="7" id="KW-1185">Reference proteome</keyword>
<dbReference type="EnsemblPlants" id="TuG1812G0300000647.01.T01">
    <property type="protein sequence ID" value="TuG1812G0300000647.01.T01.cds357888"/>
    <property type="gene ID" value="TuG1812G0300000647.01"/>
</dbReference>
<evidence type="ECO:0000256" key="3">
    <source>
        <dbReference type="SAM" id="MobiDB-lite"/>
    </source>
</evidence>
<reference evidence="6" key="2">
    <citation type="submission" date="2018-03" db="EMBL/GenBank/DDBJ databases">
        <title>The Triticum urartu genome reveals the dynamic nature of wheat genome evolution.</title>
        <authorList>
            <person name="Ling H."/>
            <person name="Ma B."/>
            <person name="Shi X."/>
            <person name="Liu H."/>
            <person name="Dong L."/>
            <person name="Sun H."/>
            <person name="Cao Y."/>
            <person name="Gao Q."/>
            <person name="Zheng S."/>
            <person name="Li Y."/>
            <person name="Yu Y."/>
            <person name="Du H."/>
            <person name="Qi M."/>
            <person name="Li Y."/>
            <person name="Yu H."/>
            <person name="Cui Y."/>
            <person name="Wang N."/>
            <person name="Chen C."/>
            <person name="Wu H."/>
            <person name="Zhao Y."/>
            <person name="Zhang J."/>
            <person name="Li Y."/>
            <person name="Zhou W."/>
            <person name="Zhang B."/>
            <person name="Hu W."/>
            <person name="Eijk M."/>
            <person name="Tang J."/>
            <person name="Witsenboer H."/>
            <person name="Zhao S."/>
            <person name="Li Z."/>
            <person name="Zhang A."/>
            <person name="Wang D."/>
            <person name="Liang C."/>
        </authorList>
    </citation>
    <scope>NUCLEOTIDE SEQUENCE [LARGE SCALE GENOMIC DNA]</scope>
    <source>
        <strain evidence="6">cv. G1812</strain>
    </source>
</reference>
<reference evidence="6" key="3">
    <citation type="submission" date="2022-06" db="UniProtKB">
        <authorList>
            <consortium name="EnsemblPlants"/>
        </authorList>
    </citation>
    <scope>IDENTIFICATION</scope>
</reference>
<feature type="compositionally biased region" description="Basic residues" evidence="3">
    <location>
        <begin position="156"/>
        <end position="166"/>
    </location>
</feature>
<dbReference type="PANTHER" id="PTHR33138:SF83">
    <property type="entry name" value="OS01G0136700 PROTEIN"/>
    <property type="match status" value="1"/>
</dbReference>
<keyword evidence="2 4" id="KW-0732">Signal</keyword>
<organism evidence="6 7">
    <name type="scientific">Triticum urartu</name>
    <name type="common">Red wild einkorn</name>
    <name type="synonym">Crithodium urartu</name>
    <dbReference type="NCBI Taxonomy" id="4572"/>
    <lineage>
        <taxon>Eukaryota</taxon>
        <taxon>Viridiplantae</taxon>
        <taxon>Streptophyta</taxon>
        <taxon>Embryophyta</taxon>
        <taxon>Tracheophyta</taxon>
        <taxon>Spermatophyta</taxon>
        <taxon>Magnoliopsida</taxon>
        <taxon>Liliopsida</taxon>
        <taxon>Poales</taxon>
        <taxon>Poaceae</taxon>
        <taxon>BOP clade</taxon>
        <taxon>Pooideae</taxon>
        <taxon>Triticodae</taxon>
        <taxon>Triticeae</taxon>
        <taxon>Triticinae</taxon>
        <taxon>Triticum</taxon>
    </lineage>
</organism>
<name>A0A8R7TR53_TRIUA</name>
<dbReference type="PANTHER" id="PTHR33138">
    <property type="entry name" value="OS01G0690200 PROTEIN"/>
    <property type="match status" value="1"/>
</dbReference>
<dbReference type="Pfam" id="PF13947">
    <property type="entry name" value="GUB_WAK_bind"/>
    <property type="match status" value="1"/>
</dbReference>
<feature type="chain" id="PRO_5035947529" description="Wall-associated receptor kinase galacturonan-binding domain-containing protein" evidence="4">
    <location>
        <begin position="32"/>
        <end position="166"/>
    </location>
</feature>
<dbReference type="GO" id="GO:0016020">
    <property type="term" value="C:membrane"/>
    <property type="evidence" value="ECO:0007669"/>
    <property type="project" value="UniProtKB-SubCell"/>
</dbReference>
<evidence type="ECO:0000256" key="4">
    <source>
        <dbReference type="SAM" id="SignalP"/>
    </source>
</evidence>
<dbReference type="GO" id="GO:0030247">
    <property type="term" value="F:polysaccharide binding"/>
    <property type="evidence" value="ECO:0007669"/>
    <property type="project" value="InterPro"/>
</dbReference>
<accession>A0A8R7TR53</accession>
<sequence>MWKMAPFHVSGAAMFCSAVLLLTLLSGTTTSSQNTTTPSLSSTSCEPAACGGLRITYPFWLSGMQSPDCGYRAFQVTCDGTGTASLKNSIWRYQILEISYDDSTFKLANYNLSDGTCDIELHVNASSDLGLAPFYISATPQPTRSSSSSTTALTSRRSRRHLLGRP</sequence>
<comment type="subcellular location">
    <subcellularLocation>
        <location evidence="1">Membrane</location>
        <topology evidence="1">Single-pass membrane protein</topology>
    </subcellularLocation>
</comment>
<evidence type="ECO:0000259" key="5">
    <source>
        <dbReference type="Pfam" id="PF13947"/>
    </source>
</evidence>
<dbReference type="Proteomes" id="UP000015106">
    <property type="component" value="Chromosome 3"/>
</dbReference>
<dbReference type="AlphaFoldDB" id="A0A8R7TR53"/>
<protein>
    <recommendedName>
        <fullName evidence="5">Wall-associated receptor kinase galacturonan-binding domain-containing protein</fullName>
    </recommendedName>
</protein>
<evidence type="ECO:0000256" key="1">
    <source>
        <dbReference type="ARBA" id="ARBA00004167"/>
    </source>
</evidence>
<reference evidence="7" key="1">
    <citation type="journal article" date="2013" name="Nature">
        <title>Draft genome of the wheat A-genome progenitor Triticum urartu.</title>
        <authorList>
            <person name="Ling H.Q."/>
            <person name="Zhao S."/>
            <person name="Liu D."/>
            <person name="Wang J."/>
            <person name="Sun H."/>
            <person name="Zhang C."/>
            <person name="Fan H."/>
            <person name="Li D."/>
            <person name="Dong L."/>
            <person name="Tao Y."/>
            <person name="Gao C."/>
            <person name="Wu H."/>
            <person name="Li Y."/>
            <person name="Cui Y."/>
            <person name="Guo X."/>
            <person name="Zheng S."/>
            <person name="Wang B."/>
            <person name="Yu K."/>
            <person name="Liang Q."/>
            <person name="Yang W."/>
            <person name="Lou X."/>
            <person name="Chen J."/>
            <person name="Feng M."/>
            <person name="Jian J."/>
            <person name="Zhang X."/>
            <person name="Luo G."/>
            <person name="Jiang Y."/>
            <person name="Liu J."/>
            <person name="Wang Z."/>
            <person name="Sha Y."/>
            <person name="Zhang B."/>
            <person name="Wu H."/>
            <person name="Tang D."/>
            <person name="Shen Q."/>
            <person name="Xue P."/>
            <person name="Zou S."/>
            <person name="Wang X."/>
            <person name="Liu X."/>
            <person name="Wang F."/>
            <person name="Yang Y."/>
            <person name="An X."/>
            <person name="Dong Z."/>
            <person name="Zhang K."/>
            <person name="Zhang X."/>
            <person name="Luo M.C."/>
            <person name="Dvorak J."/>
            <person name="Tong Y."/>
            <person name="Wang J."/>
            <person name="Yang H."/>
            <person name="Li Z."/>
            <person name="Wang D."/>
            <person name="Zhang A."/>
            <person name="Wang J."/>
        </authorList>
    </citation>
    <scope>NUCLEOTIDE SEQUENCE</scope>
    <source>
        <strain evidence="7">cv. G1812</strain>
    </source>
</reference>
<dbReference type="InterPro" id="IPR025287">
    <property type="entry name" value="WAK_GUB"/>
</dbReference>
<feature type="region of interest" description="Disordered" evidence="3">
    <location>
        <begin position="141"/>
        <end position="166"/>
    </location>
</feature>